<dbReference type="RefSeq" id="WP_195005267.1">
    <property type="nucleotide sequence ID" value="NZ_JADLQN010000016.1"/>
</dbReference>
<name>A0ABS0DIZ4_9NOCA</name>
<dbReference type="Pfam" id="PF03090">
    <property type="entry name" value="Replicase"/>
    <property type="match status" value="1"/>
</dbReference>
<dbReference type="Gene3D" id="1.10.340.50">
    <property type="match status" value="1"/>
</dbReference>
<gene>
    <name evidence="2" type="ORF">IU449_28460</name>
</gene>
<proteinExistence type="predicted"/>
<dbReference type="Proteomes" id="UP000707731">
    <property type="component" value="Unassembled WGS sequence"/>
</dbReference>
<sequence length="321" mass="35965">MTVDVALALADDAEAEWCDPTQLTFDTVFERKWLPRYPLAGTKKDGPKYRMPRDRALTKAYVEANPLCMQSLIITDHDGGRADEIVSMTGLPTPSYIPMNPHTKGGHIVFALDKPVCLTDAARRAPVNLLARIEQGLNDVLGGDVSYSGRFTKNPTHADHMTLWGPATAVYSLSDLAGPLRKMGALPRRATSQREQRTLLQNSTTGRNCALFELERKWAYPRVRDYKDPVEWDEVALAYAWDRNEAIIGPAFTAGPLGWTETTCLSRSVSRWTWRNIKRTLSEEQARRGRNGGRKVTDAKREANRARATKVDRELAKAVLL</sequence>
<feature type="compositionally biased region" description="Basic and acidic residues" evidence="1">
    <location>
        <begin position="295"/>
        <end position="309"/>
    </location>
</feature>
<dbReference type="EMBL" id="JADLQN010000016">
    <property type="protein sequence ID" value="MBF6358433.1"/>
    <property type="molecule type" value="Genomic_DNA"/>
</dbReference>
<organism evidence="2 3">
    <name type="scientific">Nocardia higoensis</name>
    <dbReference type="NCBI Taxonomy" id="228599"/>
    <lineage>
        <taxon>Bacteria</taxon>
        <taxon>Bacillati</taxon>
        <taxon>Actinomycetota</taxon>
        <taxon>Actinomycetes</taxon>
        <taxon>Mycobacteriales</taxon>
        <taxon>Nocardiaceae</taxon>
        <taxon>Nocardia</taxon>
    </lineage>
</organism>
<keyword evidence="3" id="KW-1185">Reference proteome</keyword>
<evidence type="ECO:0000313" key="2">
    <source>
        <dbReference type="EMBL" id="MBF6358433.1"/>
    </source>
</evidence>
<dbReference type="InterPro" id="IPR004322">
    <property type="entry name" value="Plasmid_replicase_bac"/>
</dbReference>
<evidence type="ECO:0000313" key="3">
    <source>
        <dbReference type="Proteomes" id="UP000707731"/>
    </source>
</evidence>
<protein>
    <submittedName>
        <fullName evidence="2">Replication initiation protein</fullName>
    </submittedName>
</protein>
<accession>A0ABS0DIZ4</accession>
<reference evidence="2 3" key="1">
    <citation type="submission" date="2020-10" db="EMBL/GenBank/DDBJ databases">
        <title>Identification of Nocardia species via Next-generation sequencing and recognition of intraspecies genetic diversity.</title>
        <authorList>
            <person name="Li P."/>
            <person name="Li P."/>
            <person name="Lu B."/>
        </authorList>
    </citation>
    <scope>NUCLEOTIDE SEQUENCE [LARGE SCALE GENOMIC DNA]</scope>
    <source>
        <strain evidence="2 3">BJ06-0143</strain>
    </source>
</reference>
<feature type="region of interest" description="Disordered" evidence="1">
    <location>
        <begin position="283"/>
        <end position="309"/>
    </location>
</feature>
<comment type="caution">
    <text evidence="2">The sequence shown here is derived from an EMBL/GenBank/DDBJ whole genome shotgun (WGS) entry which is preliminary data.</text>
</comment>
<evidence type="ECO:0000256" key="1">
    <source>
        <dbReference type="SAM" id="MobiDB-lite"/>
    </source>
</evidence>